<dbReference type="AlphaFoldDB" id="A0A0E2HK86"/>
<dbReference type="PATRIC" id="fig|999408.3.peg.4118"/>
<dbReference type="InterPro" id="IPR007627">
    <property type="entry name" value="RNA_pol_sigma70_r2"/>
</dbReference>
<name>A0A0E2HK86_9FIRM</name>
<dbReference type="NCBIfam" id="TIGR02937">
    <property type="entry name" value="sigma70-ECF"/>
    <property type="match status" value="1"/>
</dbReference>
<feature type="domain" description="RNA polymerase sigma-70 region 2" evidence="5">
    <location>
        <begin position="34"/>
        <end position="99"/>
    </location>
</feature>
<dbReference type="InterPro" id="IPR014284">
    <property type="entry name" value="RNA_pol_sigma-70_dom"/>
</dbReference>
<dbReference type="Gene3D" id="1.10.1740.10">
    <property type="match status" value="1"/>
</dbReference>
<dbReference type="InterPro" id="IPR013325">
    <property type="entry name" value="RNA_pol_sigma_r2"/>
</dbReference>
<dbReference type="Pfam" id="PF04542">
    <property type="entry name" value="Sigma70_r2"/>
    <property type="match status" value="1"/>
</dbReference>
<evidence type="ECO:0000313" key="8">
    <source>
        <dbReference type="Proteomes" id="UP000013085"/>
    </source>
</evidence>
<feature type="domain" description="RNA polymerase sigma factor 70 region 4 type 2" evidence="6">
    <location>
        <begin position="129"/>
        <end position="180"/>
    </location>
</feature>
<evidence type="ECO:0000256" key="2">
    <source>
        <dbReference type="ARBA" id="ARBA00023015"/>
    </source>
</evidence>
<keyword evidence="3" id="KW-0731">Sigma factor</keyword>
<evidence type="ECO:0000259" key="5">
    <source>
        <dbReference type="Pfam" id="PF04542"/>
    </source>
</evidence>
<dbReference type="Proteomes" id="UP000013085">
    <property type="component" value="Unassembled WGS sequence"/>
</dbReference>
<evidence type="ECO:0000259" key="6">
    <source>
        <dbReference type="Pfam" id="PF08281"/>
    </source>
</evidence>
<dbReference type="SUPFAM" id="SSF88659">
    <property type="entry name" value="Sigma3 and sigma4 domains of RNA polymerase sigma factors"/>
    <property type="match status" value="1"/>
</dbReference>
<evidence type="ECO:0000256" key="4">
    <source>
        <dbReference type="ARBA" id="ARBA00023163"/>
    </source>
</evidence>
<dbReference type="SUPFAM" id="SSF88946">
    <property type="entry name" value="Sigma2 domain of RNA polymerase sigma factors"/>
    <property type="match status" value="1"/>
</dbReference>
<organism evidence="7 8">
    <name type="scientific">[Clostridium] clostridioforme 90A8</name>
    <dbReference type="NCBI Taxonomy" id="999408"/>
    <lineage>
        <taxon>Bacteria</taxon>
        <taxon>Bacillati</taxon>
        <taxon>Bacillota</taxon>
        <taxon>Clostridia</taxon>
        <taxon>Lachnospirales</taxon>
        <taxon>Lachnospiraceae</taxon>
        <taxon>Enterocloster</taxon>
    </lineage>
</organism>
<evidence type="ECO:0000313" key="7">
    <source>
        <dbReference type="EMBL" id="ENZ11876.1"/>
    </source>
</evidence>
<dbReference type="GO" id="GO:0003677">
    <property type="term" value="F:DNA binding"/>
    <property type="evidence" value="ECO:0007669"/>
    <property type="project" value="InterPro"/>
</dbReference>
<dbReference type="HOGENOM" id="CLU_047691_3_4_9"/>
<dbReference type="RefSeq" id="WP_002588585.1">
    <property type="nucleotide sequence ID" value="NZ_KB850981.1"/>
</dbReference>
<dbReference type="PANTHER" id="PTHR43133:SF62">
    <property type="entry name" value="RNA POLYMERASE SIGMA FACTOR SIGZ"/>
    <property type="match status" value="1"/>
</dbReference>
<proteinExistence type="inferred from homology"/>
<dbReference type="InterPro" id="IPR036388">
    <property type="entry name" value="WH-like_DNA-bd_sf"/>
</dbReference>
<evidence type="ECO:0000256" key="1">
    <source>
        <dbReference type="ARBA" id="ARBA00010641"/>
    </source>
</evidence>
<protein>
    <submittedName>
        <fullName evidence="7">Sigma-70 family RNA polymerase sigma factor</fullName>
    </submittedName>
</protein>
<keyword evidence="2" id="KW-0805">Transcription regulation</keyword>
<dbReference type="GO" id="GO:0016987">
    <property type="term" value="F:sigma factor activity"/>
    <property type="evidence" value="ECO:0007669"/>
    <property type="project" value="UniProtKB-KW"/>
</dbReference>
<dbReference type="InterPro" id="IPR013324">
    <property type="entry name" value="RNA_pol_sigma_r3/r4-like"/>
</dbReference>
<dbReference type="GO" id="GO:0006352">
    <property type="term" value="P:DNA-templated transcription initiation"/>
    <property type="evidence" value="ECO:0007669"/>
    <property type="project" value="InterPro"/>
</dbReference>
<dbReference type="Pfam" id="PF08281">
    <property type="entry name" value="Sigma70_r4_2"/>
    <property type="match status" value="1"/>
</dbReference>
<keyword evidence="4" id="KW-0804">Transcription</keyword>
<comment type="similarity">
    <text evidence="1">Belongs to the sigma-70 factor family. ECF subfamily.</text>
</comment>
<dbReference type="EMBL" id="AGYR01000041">
    <property type="protein sequence ID" value="ENZ11876.1"/>
    <property type="molecule type" value="Genomic_DNA"/>
</dbReference>
<dbReference type="InterPro" id="IPR039425">
    <property type="entry name" value="RNA_pol_sigma-70-like"/>
</dbReference>
<comment type="caution">
    <text evidence="7">The sequence shown here is derived from an EMBL/GenBank/DDBJ whole genome shotgun (WGS) entry which is preliminary data.</text>
</comment>
<sequence length="188" mass="21440">MGAGLVLEGGRWMSQEEMIEAMGDGDMEAFHLFYQDTARPVYSFILSLTRNPEEAEDVMQDTYLTVWTKAGSYVPQGKPLAWVFTIARNLCYMRFREQKMKADVALEDLAENEEGEYCAPLEQAADRKVLLDALGRISREERQIVLLHAAAGMKHREVAEALQMPLATVLSKYNRSMKKLQELLRCSR</sequence>
<accession>A0A0E2HK86</accession>
<dbReference type="Gene3D" id="1.10.10.10">
    <property type="entry name" value="Winged helix-like DNA-binding domain superfamily/Winged helix DNA-binding domain"/>
    <property type="match status" value="1"/>
</dbReference>
<reference evidence="7 8" key="1">
    <citation type="submission" date="2013-01" db="EMBL/GenBank/DDBJ databases">
        <title>The Genome Sequence of Clostridium clostridioforme 90A8.</title>
        <authorList>
            <consortium name="The Broad Institute Genome Sequencing Platform"/>
            <person name="Earl A."/>
            <person name="Ward D."/>
            <person name="Feldgarden M."/>
            <person name="Gevers D."/>
            <person name="Courvalin P."/>
            <person name="Lambert T."/>
            <person name="Walker B."/>
            <person name="Young S.K."/>
            <person name="Zeng Q."/>
            <person name="Gargeya S."/>
            <person name="Fitzgerald M."/>
            <person name="Haas B."/>
            <person name="Abouelleil A."/>
            <person name="Alvarado L."/>
            <person name="Arachchi H.M."/>
            <person name="Berlin A.M."/>
            <person name="Chapman S.B."/>
            <person name="Dewar J."/>
            <person name="Goldberg J."/>
            <person name="Griggs A."/>
            <person name="Gujja S."/>
            <person name="Hansen M."/>
            <person name="Howarth C."/>
            <person name="Imamovic A."/>
            <person name="Larimer J."/>
            <person name="McCowan C."/>
            <person name="Murphy C."/>
            <person name="Neiman D."/>
            <person name="Pearson M."/>
            <person name="Priest M."/>
            <person name="Roberts A."/>
            <person name="Saif S."/>
            <person name="Shea T."/>
            <person name="Sisk P."/>
            <person name="Sykes S."/>
            <person name="Wortman J."/>
            <person name="Nusbaum C."/>
            <person name="Birren B."/>
        </authorList>
    </citation>
    <scope>NUCLEOTIDE SEQUENCE [LARGE SCALE GENOMIC DNA]</scope>
    <source>
        <strain evidence="7 8">90A8</strain>
    </source>
</reference>
<evidence type="ECO:0000256" key="3">
    <source>
        <dbReference type="ARBA" id="ARBA00023082"/>
    </source>
</evidence>
<dbReference type="InterPro" id="IPR013249">
    <property type="entry name" value="RNA_pol_sigma70_r4_t2"/>
</dbReference>
<dbReference type="PANTHER" id="PTHR43133">
    <property type="entry name" value="RNA POLYMERASE ECF-TYPE SIGMA FACTO"/>
    <property type="match status" value="1"/>
</dbReference>
<gene>
    <name evidence="7" type="ORF">HMPREF1090_03855</name>
</gene>